<dbReference type="NCBIfam" id="NF040999">
    <property type="entry name" value="pilin_ComGC"/>
    <property type="match status" value="1"/>
</dbReference>
<keyword evidence="3 10" id="KW-1003">Cell membrane</keyword>
<dbReference type="PANTHER" id="PTHR30093">
    <property type="entry name" value="GENERAL SECRETION PATHWAY PROTEIN G"/>
    <property type="match status" value="1"/>
</dbReference>
<evidence type="ECO:0000256" key="6">
    <source>
        <dbReference type="ARBA" id="ARBA00022989"/>
    </source>
</evidence>
<organism evidence="12 13">
    <name type="scientific">Niallia taxi</name>
    <dbReference type="NCBI Taxonomy" id="2499688"/>
    <lineage>
        <taxon>Bacteria</taxon>
        <taxon>Bacillati</taxon>
        <taxon>Bacillota</taxon>
        <taxon>Bacilli</taxon>
        <taxon>Bacillales</taxon>
        <taxon>Bacillaceae</taxon>
        <taxon>Niallia</taxon>
    </lineage>
</organism>
<reference evidence="12 13" key="1">
    <citation type="submission" date="2019-01" db="EMBL/GenBank/DDBJ databases">
        <title>Bacillus sp. M5HDSG1-1, whole genome shotgun sequence.</title>
        <authorList>
            <person name="Tuo L."/>
        </authorList>
    </citation>
    <scope>NUCLEOTIDE SEQUENCE [LARGE SCALE GENOMIC DNA]</scope>
    <source>
        <strain evidence="12 13">M5HDSG1-1</strain>
    </source>
</reference>
<feature type="transmembrane region" description="Helical" evidence="10">
    <location>
        <begin position="6"/>
        <end position="27"/>
    </location>
</feature>
<evidence type="ECO:0000256" key="11">
    <source>
        <dbReference type="PIRSR" id="PIRSR029928-50"/>
    </source>
</evidence>
<dbReference type="InterPro" id="IPR000983">
    <property type="entry name" value="Bac_GSPG_pilin"/>
</dbReference>
<keyword evidence="8 10" id="KW-0178">Competence</keyword>
<keyword evidence="4 11" id="KW-0488">Methylation</keyword>
<dbReference type="AlphaFoldDB" id="A0A437KDS8"/>
<evidence type="ECO:0000313" key="12">
    <source>
        <dbReference type="EMBL" id="RVT65247.1"/>
    </source>
</evidence>
<comment type="similarity">
    <text evidence="9 10">Belongs to the ComGC family.</text>
</comment>
<dbReference type="Proteomes" id="UP000288024">
    <property type="component" value="Unassembled WGS sequence"/>
</dbReference>
<dbReference type="GO" id="GO:0009986">
    <property type="term" value="C:cell surface"/>
    <property type="evidence" value="ECO:0007669"/>
    <property type="project" value="UniProtKB-SubCell"/>
</dbReference>
<dbReference type="PRINTS" id="PR00813">
    <property type="entry name" value="BCTERIALGSPG"/>
</dbReference>
<evidence type="ECO:0000256" key="3">
    <source>
        <dbReference type="ARBA" id="ARBA00022475"/>
    </source>
</evidence>
<dbReference type="PIRSF" id="PIRSF029928">
    <property type="entry name" value="Late_competence_ComGC"/>
    <property type="match status" value="1"/>
</dbReference>
<dbReference type="EMBL" id="RZTZ01000002">
    <property type="protein sequence ID" value="RVT65247.1"/>
    <property type="molecule type" value="Genomic_DNA"/>
</dbReference>
<dbReference type="SUPFAM" id="SSF54523">
    <property type="entry name" value="Pili subunits"/>
    <property type="match status" value="1"/>
</dbReference>
<name>A0A437KDS8_9BACI</name>
<feature type="chain" id="PRO_5035519633" description="ComG operon protein 3" evidence="11">
    <location>
        <begin position="7"/>
        <end position="100"/>
    </location>
</feature>
<evidence type="ECO:0000256" key="9">
    <source>
        <dbReference type="ARBA" id="ARBA00043982"/>
    </source>
</evidence>
<keyword evidence="13" id="KW-1185">Reference proteome</keyword>
<feature type="propeptide" id="PRO_5035519634" evidence="11">
    <location>
        <begin position="1"/>
        <end position="6"/>
    </location>
</feature>
<dbReference type="RefSeq" id="WP_127737466.1">
    <property type="nucleotide sequence ID" value="NZ_JARMUX010000013.1"/>
</dbReference>
<evidence type="ECO:0000256" key="2">
    <source>
        <dbReference type="ARBA" id="ARBA00004241"/>
    </source>
</evidence>
<protein>
    <recommendedName>
        <fullName evidence="10">ComG operon protein 3</fullName>
    </recommendedName>
</protein>
<evidence type="ECO:0000256" key="1">
    <source>
        <dbReference type="ARBA" id="ARBA00004162"/>
    </source>
</evidence>
<dbReference type="GO" id="GO:0030420">
    <property type="term" value="P:establishment of competence for transformation"/>
    <property type="evidence" value="ECO:0007669"/>
    <property type="project" value="UniProtKB-UniRule"/>
</dbReference>
<dbReference type="PANTHER" id="PTHR30093:SF2">
    <property type="entry name" value="TYPE II SECRETION SYSTEM PROTEIN H"/>
    <property type="match status" value="1"/>
</dbReference>
<proteinExistence type="inferred from homology"/>
<dbReference type="GeneID" id="87616295"/>
<dbReference type="InterPro" id="IPR016940">
    <property type="entry name" value="ComGC"/>
</dbReference>
<dbReference type="InterPro" id="IPR012902">
    <property type="entry name" value="N_methyl_site"/>
</dbReference>
<dbReference type="GO" id="GO:0015627">
    <property type="term" value="C:type II protein secretion system complex"/>
    <property type="evidence" value="ECO:0007669"/>
    <property type="project" value="InterPro"/>
</dbReference>
<evidence type="ECO:0000256" key="7">
    <source>
        <dbReference type="ARBA" id="ARBA00023136"/>
    </source>
</evidence>
<gene>
    <name evidence="12" type="ORF">EM808_07000</name>
</gene>
<keyword evidence="7 10" id="KW-0472">Membrane</keyword>
<dbReference type="GO" id="GO:0015628">
    <property type="term" value="P:protein secretion by the type II secretion system"/>
    <property type="evidence" value="ECO:0007669"/>
    <property type="project" value="InterPro"/>
</dbReference>
<keyword evidence="10" id="KW-0813">Transport</keyword>
<keyword evidence="6 10" id="KW-1133">Transmembrane helix</keyword>
<comment type="caution">
    <text evidence="12">The sequence shown here is derived from an EMBL/GenBank/DDBJ whole genome shotgun (WGS) entry which is preliminary data.</text>
</comment>
<evidence type="ECO:0000256" key="8">
    <source>
        <dbReference type="ARBA" id="ARBA00023287"/>
    </source>
</evidence>
<keyword evidence="5 10" id="KW-0812">Transmembrane</keyword>
<dbReference type="NCBIfam" id="TIGR02532">
    <property type="entry name" value="IV_pilin_GFxxxE"/>
    <property type="match status" value="1"/>
</dbReference>
<dbReference type="Pfam" id="PF07963">
    <property type="entry name" value="N_methyl"/>
    <property type="match status" value="1"/>
</dbReference>
<evidence type="ECO:0000256" key="5">
    <source>
        <dbReference type="ARBA" id="ARBA00022692"/>
    </source>
</evidence>
<comment type="subcellular location">
    <subcellularLocation>
        <location evidence="1">Cell membrane</location>
        <topology evidence="1">Single-pass membrane protein</topology>
    </subcellularLocation>
    <subcellularLocation>
        <location evidence="2">Cell surface</location>
    </subcellularLocation>
</comment>
<evidence type="ECO:0000313" key="13">
    <source>
        <dbReference type="Proteomes" id="UP000288024"/>
    </source>
</evidence>
<dbReference type="InterPro" id="IPR045584">
    <property type="entry name" value="Pilin-like"/>
</dbReference>
<evidence type="ECO:0000256" key="4">
    <source>
        <dbReference type="ARBA" id="ARBA00022481"/>
    </source>
</evidence>
<comment type="subunit">
    <text evidence="10">Homodimer.</text>
</comment>
<dbReference type="GO" id="GO:0005886">
    <property type="term" value="C:plasma membrane"/>
    <property type="evidence" value="ECO:0007669"/>
    <property type="project" value="UniProtKB-SubCell"/>
</dbReference>
<sequence length="100" mass="11013">MKNENGFTLIEMMIVLLIISILLIVTLPNITRHNSKINSTGCEAFIKMVEAEVQAYYIDNSSYPDSTEDLVAEGYLKEGQTTCPNGKALSINNGSVNVQQ</sequence>
<feature type="modified residue" description="N-methylphenylalanine" evidence="11">
    <location>
        <position position="7"/>
    </location>
</feature>
<dbReference type="Gene3D" id="3.30.700.10">
    <property type="entry name" value="Glycoprotein, Type 4 Pilin"/>
    <property type="match status" value="1"/>
</dbReference>
<evidence type="ECO:0000256" key="10">
    <source>
        <dbReference type="PIRNR" id="PIRNR029928"/>
    </source>
</evidence>
<comment type="function">
    <text evidence="10">Required for transformation and DNA binding.</text>
</comment>
<accession>A0A437KDS8</accession>